<evidence type="ECO:0000256" key="4">
    <source>
        <dbReference type="ARBA" id="ARBA00022725"/>
    </source>
</evidence>
<keyword evidence="8 10" id="KW-0675">Receptor</keyword>
<accession>A0A6I8NAA7</accession>
<dbReference type="InterPro" id="IPR017452">
    <property type="entry name" value="GPCR_Rhodpsn_7TM"/>
</dbReference>
<sequence length="320" mass="35968">MSWGRNTTVVTEFILLGFSDHPELKIFLFVLFLAIYLVTLTWNLGLTSLIKVSPSLHIPMYFFLRHLSFIDMCYSSSVIPKMLSDFFKEQKTISVLGCATQYFVFSGGLGLTECCLLAAMAYDRYAAICTPLLYTTVMSPSLCRKMVAAAYAGGFLSALTATDLLYRQDYCGPNVIHHFFCDLLPLLALSCSDTSTTQVVVFVVGVVIGMMSVLVVFLSYGYITVAVLLIRSARGRYKTFTTCASHLITVILFYGSGFFVYMRLNSSYSESRDKVVSLFYTVVIPMLNPLIYSLRNREILDTLKRVMEKKVVLFQCLSPF</sequence>
<feature type="transmembrane region" description="Helical" evidence="11">
    <location>
        <begin position="26"/>
        <end position="46"/>
    </location>
</feature>
<keyword evidence="11" id="KW-0716">Sensory transduction</keyword>
<dbReference type="FunCoup" id="A0A6I8NAA7">
    <property type="interactions" value="169"/>
</dbReference>
<proteinExistence type="inferred from homology"/>
<feature type="domain" description="G-protein coupled receptors family 1 profile" evidence="12">
    <location>
        <begin position="42"/>
        <end position="292"/>
    </location>
</feature>
<reference evidence="13" key="2">
    <citation type="submission" date="2025-08" db="UniProtKB">
        <authorList>
            <consortium name="Ensembl"/>
        </authorList>
    </citation>
    <scope>IDENTIFICATION</scope>
    <source>
        <strain evidence="13">Glennie</strain>
    </source>
</reference>
<name>A0A6I8NAA7_ORNAN</name>
<dbReference type="PROSITE" id="PS50262">
    <property type="entry name" value="G_PROTEIN_RECEP_F1_2"/>
    <property type="match status" value="1"/>
</dbReference>
<reference evidence="13" key="3">
    <citation type="submission" date="2025-09" db="UniProtKB">
        <authorList>
            <consortium name="Ensembl"/>
        </authorList>
    </citation>
    <scope>IDENTIFICATION</scope>
    <source>
        <strain evidence="13">Glennie</strain>
    </source>
</reference>
<dbReference type="PANTHER" id="PTHR26452">
    <property type="entry name" value="OLFACTORY RECEPTOR"/>
    <property type="match status" value="1"/>
</dbReference>
<dbReference type="InterPro" id="IPR050516">
    <property type="entry name" value="Olfactory_GPCR"/>
</dbReference>
<evidence type="ECO:0000256" key="8">
    <source>
        <dbReference type="ARBA" id="ARBA00023170"/>
    </source>
</evidence>
<dbReference type="GO" id="GO:0005886">
    <property type="term" value="C:plasma membrane"/>
    <property type="evidence" value="ECO:0007669"/>
    <property type="project" value="UniProtKB-SubCell"/>
</dbReference>
<dbReference type="CDD" id="cd15417">
    <property type="entry name" value="7tmA_OR5A1-like"/>
    <property type="match status" value="1"/>
</dbReference>
<keyword evidence="6 10" id="KW-0297">G-protein coupled receptor</keyword>
<evidence type="ECO:0000256" key="7">
    <source>
        <dbReference type="ARBA" id="ARBA00023136"/>
    </source>
</evidence>
<dbReference type="OMA" id="DQCAVIC"/>
<feature type="transmembrane region" description="Helical" evidence="11">
    <location>
        <begin position="199"/>
        <end position="230"/>
    </location>
</feature>
<dbReference type="InterPro" id="IPR000276">
    <property type="entry name" value="GPCR_Rhodpsn"/>
</dbReference>
<evidence type="ECO:0000256" key="11">
    <source>
        <dbReference type="RuleBase" id="RU363047"/>
    </source>
</evidence>
<protein>
    <recommendedName>
        <fullName evidence="11">Olfactory receptor</fullName>
    </recommendedName>
</protein>
<dbReference type="InParanoid" id="A0A6I8NAA7"/>
<evidence type="ECO:0000259" key="12">
    <source>
        <dbReference type="PROSITE" id="PS50262"/>
    </source>
</evidence>
<dbReference type="GeneTree" id="ENSGT01150000286988"/>
<dbReference type="PRINTS" id="PR00237">
    <property type="entry name" value="GPCRRHODOPSN"/>
</dbReference>
<evidence type="ECO:0000313" key="14">
    <source>
        <dbReference type="Proteomes" id="UP000002279"/>
    </source>
</evidence>
<evidence type="ECO:0000256" key="10">
    <source>
        <dbReference type="RuleBase" id="RU000688"/>
    </source>
</evidence>
<evidence type="ECO:0000256" key="1">
    <source>
        <dbReference type="ARBA" id="ARBA00004651"/>
    </source>
</evidence>
<dbReference type="AlphaFoldDB" id="A0A6I8NAA7"/>
<evidence type="ECO:0000256" key="9">
    <source>
        <dbReference type="ARBA" id="ARBA00023224"/>
    </source>
</evidence>
<feature type="transmembrane region" description="Helical" evidence="11">
    <location>
        <begin position="142"/>
        <end position="160"/>
    </location>
</feature>
<evidence type="ECO:0000256" key="2">
    <source>
        <dbReference type="ARBA" id="ARBA00022475"/>
    </source>
</evidence>
<comment type="similarity">
    <text evidence="10">Belongs to the G-protein coupled receptor 1 family.</text>
</comment>
<feature type="transmembrane region" description="Helical" evidence="11">
    <location>
        <begin position="276"/>
        <end position="294"/>
    </location>
</feature>
<dbReference type="SUPFAM" id="SSF81321">
    <property type="entry name" value="Family A G protein-coupled receptor-like"/>
    <property type="match status" value="1"/>
</dbReference>
<feature type="transmembrane region" description="Helical" evidence="11">
    <location>
        <begin position="242"/>
        <end position="264"/>
    </location>
</feature>
<dbReference type="PROSITE" id="PS00237">
    <property type="entry name" value="G_PROTEIN_RECEP_F1_1"/>
    <property type="match status" value="1"/>
</dbReference>
<keyword evidence="7 11" id="KW-0472">Membrane</keyword>
<dbReference type="PRINTS" id="PR00245">
    <property type="entry name" value="OLFACTORYR"/>
</dbReference>
<dbReference type="Bgee" id="ENSOANG00000046689">
    <property type="expression patterns" value="Expressed in ovary and 3 other cell types or tissues"/>
</dbReference>
<evidence type="ECO:0000313" key="13">
    <source>
        <dbReference type="Ensembl" id="ENSOANP00000037994.1"/>
    </source>
</evidence>
<keyword evidence="3 10" id="KW-0812">Transmembrane</keyword>
<gene>
    <name evidence="13" type="primary">OR5A2</name>
</gene>
<keyword evidence="2 11" id="KW-1003">Cell membrane</keyword>
<evidence type="ECO:0000256" key="3">
    <source>
        <dbReference type="ARBA" id="ARBA00022692"/>
    </source>
</evidence>
<dbReference type="Pfam" id="PF13853">
    <property type="entry name" value="7tm_4"/>
    <property type="match status" value="1"/>
</dbReference>
<keyword evidence="4 11" id="KW-0552">Olfaction</keyword>
<comment type="subcellular location">
    <subcellularLocation>
        <location evidence="1 11">Cell membrane</location>
        <topology evidence="1 11">Multi-pass membrane protein</topology>
    </subcellularLocation>
</comment>
<evidence type="ECO:0000256" key="6">
    <source>
        <dbReference type="ARBA" id="ARBA00023040"/>
    </source>
</evidence>
<dbReference type="InterPro" id="IPR000725">
    <property type="entry name" value="Olfact_rcpt"/>
</dbReference>
<dbReference type="GO" id="GO:0004930">
    <property type="term" value="F:G protein-coupled receptor activity"/>
    <property type="evidence" value="ECO:0007669"/>
    <property type="project" value="UniProtKB-KW"/>
</dbReference>
<dbReference type="GO" id="GO:0005549">
    <property type="term" value="F:odorant binding"/>
    <property type="evidence" value="ECO:0000318"/>
    <property type="project" value="GO_Central"/>
</dbReference>
<dbReference type="FunFam" id="1.20.1070.10:FF:000003">
    <property type="entry name" value="Olfactory receptor"/>
    <property type="match status" value="1"/>
</dbReference>
<keyword evidence="9 10" id="KW-0807">Transducer</keyword>
<reference evidence="13 14" key="1">
    <citation type="journal article" date="2008" name="Nature">
        <title>Genome analysis of the platypus reveals unique signatures of evolution.</title>
        <authorList>
            <person name="Warren W.C."/>
            <person name="Hillier L.W."/>
            <person name="Marshall Graves J.A."/>
            <person name="Birney E."/>
            <person name="Ponting C.P."/>
            <person name="Grutzner F."/>
            <person name="Belov K."/>
            <person name="Miller W."/>
            <person name="Clarke L."/>
            <person name="Chinwalla A.T."/>
            <person name="Yang S.P."/>
            <person name="Heger A."/>
            <person name="Locke D.P."/>
            <person name="Miethke P."/>
            <person name="Waters P.D."/>
            <person name="Veyrunes F."/>
            <person name="Fulton L."/>
            <person name="Fulton B."/>
            <person name="Graves T."/>
            <person name="Wallis J."/>
            <person name="Puente X.S."/>
            <person name="Lopez-Otin C."/>
            <person name="Ordonez G.R."/>
            <person name="Eichler E.E."/>
            <person name="Chen L."/>
            <person name="Cheng Z."/>
            <person name="Deakin J.E."/>
            <person name="Alsop A."/>
            <person name="Thompson K."/>
            <person name="Kirby P."/>
            <person name="Papenfuss A.T."/>
            <person name="Wakefield M.J."/>
            <person name="Olender T."/>
            <person name="Lancet D."/>
            <person name="Huttley G.A."/>
            <person name="Smit A.F."/>
            <person name="Pask A."/>
            <person name="Temple-Smith P."/>
            <person name="Batzer M.A."/>
            <person name="Walker J.A."/>
            <person name="Konkel M.K."/>
            <person name="Harris R.S."/>
            <person name="Whittington C.M."/>
            <person name="Wong E.S."/>
            <person name="Gemmell N.J."/>
            <person name="Buschiazzo E."/>
            <person name="Vargas Jentzsch I.M."/>
            <person name="Merkel A."/>
            <person name="Schmitz J."/>
            <person name="Zemann A."/>
            <person name="Churakov G."/>
            <person name="Kriegs J.O."/>
            <person name="Brosius J."/>
            <person name="Murchison E.P."/>
            <person name="Sachidanandam R."/>
            <person name="Smith C."/>
            <person name="Hannon G.J."/>
            <person name="Tsend-Ayush E."/>
            <person name="McMillan D."/>
            <person name="Attenborough R."/>
            <person name="Rens W."/>
            <person name="Ferguson-Smith M."/>
            <person name="Lefevre C.M."/>
            <person name="Sharp J.A."/>
            <person name="Nicholas K.R."/>
            <person name="Ray D.A."/>
            <person name="Kube M."/>
            <person name="Reinhardt R."/>
            <person name="Pringle T.H."/>
            <person name="Taylor J."/>
            <person name="Jones R.C."/>
            <person name="Nixon B."/>
            <person name="Dacheux J.L."/>
            <person name="Niwa H."/>
            <person name="Sekita Y."/>
            <person name="Huang X."/>
            <person name="Stark A."/>
            <person name="Kheradpour P."/>
            <person name="Kellis M."/>
            <person name="Flicek P."/>
            <person name="Chen Y."/>
            <person name="Webber C."/>
            <person name="Hardison R."/>
            <person name="Nelson J."/>
            <person name="Hallsworth-Pepin K."/>
            <person name="Delehaunty K."/>
            <person name="Markovic C."/>
            <person name="Minx P."/>
            <person name="Feng Y."/>
            <person name="Kremitzki C."/>
            <person name="Mitreva M."/>
            <person name="Glasscock J."/>
            <person name="Wylie T."/>
            <person name="Wohldmann P."/>
            <person name="Thiru P."/>
            <person name="Nhan M.N."/>
            <person name="Pohl C.S."/>
            <person name="Smith S.M."/>
            <person name="Hou S."/>
            <person name="Nefedov M."/>
            <person name="de Jong P.J."/>
            <person name="Renfree M.B."/>
            <person name="Mardis E.R."/>
            <person name="Wilson R.K."/>
        </authorList>
    </citation>
    <scope>NUCLEOTIDE SEQUENCE [LARGE SCALE GENOMIC DNA]</scope>
    <source>
        <strain evidence="13 14">Glennie</strain>
    </source>
</reference>
<dbReference type="GO" id="GO:0004984">
    <property type="term" value="F:olfactory receptor activity"/>
    <property type="evidence" value="ECO:0000318"/>
    <property type="project" value="GO_Central"/>
</dbReference>
<keyword evidence="14" id="KW-1185">Reference proteome</keyword>
<dbReference type="Ensembl" id="ENSOANT00000053578.1">
    <property type="protein sequence ID" value="ENSOANP00000037994.1"/>
    <property type="gene ID" value="ENSOANG00000046689.1"/>
</dbReference>
<organism evidence="13 14">
    <name type="scientific">Ornithorhynchus anatinus</name>
    <name type="common">Duckbill platypus</name>
    <dbReference type="NCBI Taxonomy" id="9258"/>
    <lineage>
        <taxon>Eukaryota</taxon>
        <taxon>Metazoa</taxon>
        <taxon>Chordata</taxon>
        <taxon>Craniata</taxon>
        <taxon>Vertebrata</taxon>
        <taxon>Euteleostomi</taxon>
        <taxon>Mammalia</taxon>
        <taxon>Monotremata</taxon>
        <taxon>Ornithorhynchidae</taxon>
        <taxon>Ornithorhynchus</taxon>
    </lineage>
</organism>
<dbReference type="Proteomes" id="UP000002279">
    <property type="component" value="Chromosome 3"/>
</dbReference>
<evidence type="ECO:0000256" key="5">
    <source>
        <dbReference type="ARBA" id="ARBA00022989"/>
    </source>
</evidence>
<dbReference type="Gene3D" id="1.20.1070.10">
    <property type="entry name" value="Rhodopsin 7-helix transmembrane proteins"/>
    <property type="match status" value="1"/>
</dbReference>
<keyword evidence="5 11" id="KW-1133">Transmembrane helix</keyword>